<dbReference type="InterPro" id="IPR028889">
    <property type="entry name" value="USP"/>
</dbReference>
<dbReference type="Proteomes" id="UP000293360">
    <property type="component" value="Unassembled WGS sequence"/>
</dbReference>
<reference evidence="10 11" key="1">
    <citation type="submission" date="2018-06" db="EMBL/GenBank/DDBJ databases">
        <title>Complete Genomes of Monosporascus.</title>
        <authorList>
            <person name="Robinson A.J."/>
            <person name="Natvig D.O."/>
        </authorList>
    </citation>
    <scope>NUCLEOTIDE SEQUENCE [LARGE SCALE GENOMIC DNA]</scope>
    <source>
        <strain evidence="10 11">CBS 110550</strain>
    </source>
</reference>
<dbReference type="EC" id="3.4.19.12" evidence="2"/>
<dbReference type="Pfam" id="PF00443">
    <property type="entry name" value="UCH"/>
    <property type="match status" value="1"/>
</dbReference>
<dbReference type="PROSITE" id="PS00972">
    <property type="entry name" value="USP_1"/>
    <property type="match status" value="1"/>
</dbReference>
<gene>
    <name evidence="10" type="ORF">DL764_009230</name>
</gene>
<evidence type="ECO:0000313" key="11">
    <source>
        <dbReference type="Proteomes" id="UP000293360"/>
    </source>
</evidence>
<evidence type="ECO:0000256" key="7">
    <source>
        <dbReference type="SAM" id="Coils"/>
    </source>
</evidence>
<comment type="catalytic activity">
    <reaction evidence="1">
        <text>Thiol-dependent hydrolysis of ester, thioester, amide, peptide and isopeptide bonds formed by the C-terminal Gly of ubiquitin (a 76-residue protein attached to proteins as an intracellular targeting signal).</text>
        <dbReference type="EC" id="3.4.19.12"/>
    </reaction>
</comment>
<dbReference type="PANTHER" id="PTHR43982">
    <property type="entry name" value="UBIQUITIN CARBOXYL-TERMINAL HYDROLASE"/>
    <property type="match status" value="1"/>
</dbReference>
<dbReference type="InterPro" id="IPR036339">
    <property type="entry name" value="PUB-like_dom_sf"/>
</dbReference>
<dbReference type="InterPro" id="IPR018200">
    <property type="entry name" value="USP_CS"/>
</dbReference>
<dbReference type="STRING" id="155417.A0A4Q4SVG9"/>
<evidence type="ECO:0000256" key="2">
    <source>
        <dbReference type="ARBA" id="ARBA00012759"/>
    </source>
</evidence>
<dbReference type="SUPFAM" id="SSF143503">
    <property type="entry name" value="PUG domain-like"/>
    <property type="match status" value="1"/>
</dbReference>
<keyword evidence="11" id="KW-1185">Reference proteome</keyword>
<feature type="compositionally biased region" description="Polar residues" evidence="8">
    <location>
        <begin position="637"/>
        <end position="648"/>
    </location>
</feature>
<dbReference type="InterPro" id="IPR038765">
    <property type="entry name" value="Papain-like_cys_pep_sf"/>
</dbReference>
<proteinExistence type="predicted"/>
<feature type="compositionally biased region" description="Polar residues" evidence="8">
    <location>
        <begin position="964"/>
        <end position="980"/>
    </location>
</feature>
<dbReference type="EMBL" id="QJNU01000826">
    <property type="protein sequence ID" value="RYO85081.1"/>
    <property type="molecule type" value="Genomic_DNA"/>
</dbReference>
<keyword evidence="4" id="KW-0833">Ubl conjugation pathway</keyword>
<dbReference type="InterPro" id="IPR044635">
    <property type="entry name" value="UBP14-like"/>
</dbReference>
<dbReference type="InterPro" id="IPR001394">
    <property type="entry name" value="Peptidase_C19_UCH"/>
</dbReference>
<evidence type="ECO:0000256" key="4">
    <source>
        <dbReference type="ARBA" id="ARBA00022786"/>
    </source>
</evidence>
<dbReference type="AlphaFoldDB" id="A0A4Q4SVG9"/>
<evidence type="ECO:0000256" key="1">
    <source>
        <dbReference type="ARBA" id="ARBA00000707"/>
    </source>
</evidence>
<dbReference type="Gene3D" id="3.90.70.10">
    <property type="entry name" value="Cysteine proteinases"/>
    <property type="match status" value="1"/>
</dbReference>
<dbReference type="SUPFAM" id="SSF54001">
    <property type="entry name" value="Cysteine proteinases"/>
    <property type="match status" value="1"/>
</dbReference>
<dbReference type="GO" id="GO:0004843">
    <property type="term" value="F:cysteine-type deubiquitinase activity"/>
    <property type="evidence" value="ECO:0007669"/>
    <property type="project" value="UniProtKB-EC"/>
</dbReference>
<feature type="coiled-coil region" evidence="7">
    <location>
        <begin position="994"/>
        <end position="1025"/>
    </location>
</feature>
<feature type="domain" description="USP" evidence="9">
    <location>
        <begin position="497"/>
        <end position="1092"/>
    </location>
</feature>
<keyword evidence="5" id="KW-0378">Hydrolase</keyword>
<feature type="region of interest" description="Disordered" evidence="8">
    <location>
        <begin position="956"/>
        <end position="980"/>
    </location>
</feature>
<evidence type="ECO:0000313" key="10">
    <source>
        <dbReference type="EMBL" id="RYO85081.1"/>
    </source>
</evidence>
<evidence type="ECO:0000256" key="5">
    <source>
        <dbReference type="ARBA" id="ARBA00022801"/>
    </source>
</evidence>
<dbReference type="GO" id="GO:0061136">
    <property type="term" value="P:regulation of proteasomal protein catabolic process"/>
    <property type="evidence" value="ECO:0007669"/>
    <property type="project" value="TreeGrafter"/>
</dbReference>
<accession>A0A4Q4SVG9</accession>
<evidence type="ECO:0000256" key="8">
    <source>
        <dbReference type="SAM" id="MobiDB-lite"/>
    </source>
</evidence>
<dbReference type="PANTHER" id="PTHR43982:SF6">
    <property type="entry name" value="UBIQUITIN CARBOXYL-TERMINAL HYDROLASE 2-RELATED"/>
    <property type="match status" value="1"/>
</dbReference>
<protein>
    <recommendedName>
        <fullName evidence="2">ubiquitinyl hydrolase 1</fullName>
        <ecNumber evidence="2">3.4.19.12</ecNumber>
    </recommendedName>
</protein>
<keyword evidence="7" id="KW-0175">Coiled coil</keyword>
<keyword evidence="3" id="KW-0645">Protease</keyword>
<evidence type="ECO:0000259" key="9">
    <source>
        <dbReference type="PROSITE" id="PS50235"/>
    </source>
</evidence>
<feature type="region of interest" description="Disordered" evidence="8">
    <location>
        <begin position="602"/>
        <end position="691"/>
    </location>
</feature>
<name>A0A4Q4SVG9_9PEZI</name>
<dbReference type="GO" id="GO:0070628">
    <property type="term" value="F:proteasome binding"/>
    <property type="evidence" value="ECO:0007669"/>
    <property type="project" value="TreeGrafter"/>
</dbReference>
<keyword evidence="6" id="KW-0788">Thiol protease</keyword>
<feature type="region of interest" description="Disordered" evidence="8">
    <location>
        <begin position="1138"/>
        <end position="1161"/>
    </location>
</feature>
<evidence type="ECO:0000256" key="3">
    <source>
        <dbReference type="ARBA" id="ARBA00022670"/>
    </source>
</evidence>
<organism evidence="10 11">
    <name type="scientific">Monosporascus ibericus</name>
    <dbReference type="NCBI Taxonomy" id="155417"/>
    <lineage>
        <taxon>Eukaryota</taxon>
        <taxon>Fungi</taxon>
        <taxon>Dikarya</taxon>
        <taxon>Ascomycota</taxon>
        <taxon>Pezizomycotina</taxon>
        <taxon>Sordariomycetes</taxon>
        <taxon>Xylariomycetidae</taxon>
        <taxon>Xylariales</taxon>
        <taxon>Xylariales incertae sedis</taxon>
        <taxon>Monosporascus</taxon>
    </lineage>
</organism>
<dbReference type="GO" id="GO:0043161">
    <property type="term" value="P:proteasome-mediated ubiquitin-dependent protein catabolic process"/>
    <property type="evidence" value="ECO:0007669"/>
    <property type="project" value="InterPro"/>
</dbReference>
<dbReference type="PROSITE" id="PS00973">
    <property type="entry name" value="USP_2"/>
    <property type="match status" value="1"/>
</dbReference>
<comment type="caution">
    <text evidence="10">The sequence shown here is derived from an EMBL/GenBank/DDBJ whole genome shotgun (WGS) entry which is preliminary data.</text>
</comment>
<evidence type="ECO:0000256" key="6">
    <source>
        <dbReference type="ARBA" id="ARBA00022807"/>
    </source>
</evidence>
<dbReference type="PROSITE" id="PS50235">
    <property type="entry name" value="USP_3"/>
    <property type="match status" value="1"/>
</dbReference>
<feature type="compositionally biased region" description="Basic and acidic residues" evidence="8">
    <location>
        <begin position="649"/>
        <end position="658"/>
    </location>
</feature>
<feature type="compositionally biased region" description="Pro residues" evidence="8">
    <location>
        <begin position="606"/>
        <end position="619"/>
    </location>
</feature>
<sequence length="1161" mass="130339">MGSRIIDLAGLEEIDRLGQERAEACRAFRQQDHPRQHPTHMLILSQTKSKDDLRPERTKYNKPEGFVRFICGARDCDFWLEISVFAPRLSRREVDMFEDSRRVRLNLRDARNEDPDRYSDVGDDYGSGTAEILLKYLYDALNDPPDAPPRRIKKRNKRFRVSFHTDFDPLLRSLGFTEGTDDESDDPFWLMCRPEPQKNPTPVGTLRAQVEDAKAEIALLLPGKETLPAWKLLLNAFGGEYSSLKPGQSISEDDLALLGCLSDYPPQYFSWAAKFLSDIRPKNREAYLAAALRCIQERSDDAQSEIVMYQSQFESTKPVDEKLQEAFEFFGATSESQQNSADFFVSKYCSIAQDDPQKEPAEKHLKVIGHHLSVDMVGLLYPQGEPTPLSAGAGTKGRKMSIKSATGLLGVDAVYPADLIREFVMNLDEKTDRERVAEALEVLSELKLQQEKPEEATKLQEFATFFRETGSVPTQNLPGVSQPLEAREPTEYANVPPGLRNIGNTCYLNSLLQYFYNVKTVRDLINDFDQVRLELDEDAISKRRTGGSGNSVNLEEAIVARQFVEMLGELFNQLQSTTDAAAQPSQKLANTALSSAKEILSERKPPPLPARPSPAPPLPPKEDADMVNVSVEPATDQLETASSRSSRTLVEEEAKDAPAESLVLLNDNEDKQPVAKDSSPQAPPQPRDDVQMEDVKAPATLDEKIALVSQRLEESDRAGTAQQDVEEIIGNILEHLMRAIRSDGPMPGKPDLQADKITETFFTMIVNSTAKATAENSSQPDAGTAATEDILNEETIPERWITAFPHPDKENKVKVSLYAALDRYFTYELLLDGSLARYSTIRSLPPILHICIQRSDASGVKNRNPVMIPEVLYMDRYMEAEKGSPLWSIRRRVWAIKERLDELNSRSAKGPEDVIRKDTADDWQTTDFFSDAWGSEPANDDIYSIKLDDSLIRDLRSKRKAPRDSTNLPPSKRGSPQSARRINTDLAGAIGELEESLKNMSETSSAELDKLRREAETNFESMQREKYSLHAVICHGGGMSAGHYWVWIRDFKRNIWIKYNDSMVTEDVRDSQAVLEELNDSGDPYYVAYVRDELKHDLVEVPQRRKPDTNVTVSDDAEMQTIEGVDPGTKLEVGQSDKAVEAAAEAAAETHDEPPPPYEIL</sequence>
<dbReference type="OrthoDB" id="2420415at2759"/>
<dbReference type="GO" id="GO:0016579">
    <property type="term" value="P:protein deubiquitination"/>
    <property type="evidence" value="ECO:0007669"/>
    <property type="project" value="InterPro"/>
</dbReference>